<dbReference type="Pfam" id="PF04113">
    <property type="entry name" value="Gpi16"/>
    <property type="match status" value="3"/>
</dbReference>
<dbReference type="PANTHER" id="PTHR12959">
    <property type="entry name" value="GPI TRANSAMIDASE COMPONENT PIG-T-RELATED"/>
    <property type="match status" value="1"/>
</dbReference>
<feature type="region of interest" description="Disordered" evidence="1">
    <location>
        <begin position="132"/>
        <end position="153"/>
    </location>
</feature>
<keyword evidence="2" id="KW-0472">Membrane</keyword>
<accession>A0A7S3G3M7</accession>
<proteinExistence type="predicted"/>
<feature type="compositionally biased region" description="Basic and acidic residues" evidence="1">
    <location>
        <begin position="795"/>
        <end position="851"/>
    </location>
</feature>
<keyword evidence="2" id="KW-1133">Transmembrane helix</keyword>
<evidence type="ECO:0000256" key="3">
    <source>
        <dbReference type="SAM" id="SignalP"/>
    </source>
</evidence>
<reference evidence="4" key="1">
    <citation type="submission" date="2021-01" db="EMBL/GenBank/DDBJ databases">
        <authorList>
            <person name="Corre E."/>
            <person name="Pelletier E."/>
            <person name="Niang G."/>
            <person name="Scheremetjew M."/>
            <person name="Finn R."/>
            <person name="Kale V."/>
            <person name="Holt S."/>
            <person name="Cochrane G."/>
            <person name="Meng A."/>
            <person name="Brown T."/>
            <person name="Cohen L."/>
        </authorList>
    </citation>
    <scope>NUCLEOTIDE SEQUENCE</scope>
    <source>
        <strain evidence="4">NIES-2562</strain>
    </source>
</reference>
<keyword evidence="3" id="KW-0732">Signal</keyword>
<feature type="compositionally biased region" description="Basic residues" evidence="1">
    <location>
        <begin position="852"/>
        <end position="865"/>
    </location>
</feature>
<evidence type="ECO:0000256" key="2">
    <source>
        <dbReference type="SAM" id="Phobius"/>
    </source>
</evidence>
<dbReference type="PANTHER" id="PTHR12959:SF11">
    <property type="entry name" value="GPI TRANSAMIDASE COMPONENT PIG-T"/>
    <property type="match status" value="1"/>
</dbReference>
<name>A0A7S3G3M7_9EUKA</name>
<keyword evidence="2" id="KW-0812">Transmembrane</keyword>
<protein>
    <submittedName>
        <fullName evidence="4">Uncharacterized protein</fullName>
    </submittedName>
</protein>
<sequence>MRGSGRAMAVCMLFACIYASTIISEADGREWSDTFAEDVDLVRLDDGSIAATFTFWNAKKALIHPGKDVTFDDNDAFPEPIAQIADRYLYRNFEVSLTQGRWRERWGLPVDHVRAGGGEVIVQLSREGVEKMKVEREGRRSEKGGEREGKGEGVEWRELLSPDSWRYDMGEVKMTDDEAAWKSLVDAISALLCSSLSQLSKSDVVDPHLTFVNTLRQEGDPNLMYAVLPREAVCTENLTPFVKLLPCSERSGLMSTLKSHLGFSTPFHSLTIQSRQYEVEVSEEGRTGKGGEGDNKVGMEVRGVIEEHAKELPSPPSYPLLRDGSQSGGGKVDKWWGASMLFDSGEEYSITAPPLPPPALPQLGKVAKRGCDSMIEVDGSMQCKYEEETSLSAPPLPAPTVVEEEVKQVEGEERKSLAYDGKLVHSQQGKGEKKAGKAAKRYRILELLQRFTLVLPESSVKEVADKQGNVKFSSLFGKKLSSLQCAVAKDARVRLNGGGFSSPLYLDGQEGEERKKWEESTAGKCWNVYSASKVKQPHRIRDVILPLPSQFEKRGPSPISVERFLSGMSDAKGVFNSKISNTANHTIEFTYFDILPSPIQPFFHTMKVNVNGKEIKLEEYATSLYIAPGKKSDRPASLEFSASLPPHSTLSFTLEIAKAQLHIFGFHADANYGFAVGSAIVTYFEQAPIPSSSSASSSSSSSTSDFFCSCLLPQTRVVGDSESGEEGERREVSGCVRRVYSNGLIVHSALPDDTMPFNVITLSSTVFAIMFGSAINISIRVRGKKKGEAEESEEKEQKEEREAKEVKREKRESGEKEKRKASEEKVEKKTEEDEKEEKRQEEDKKEEGQKDIKKRGKRNGRSKEE</sequence>
<feature type="chain" id="PRO_5031311687" evidence="3">
    <location>
        <begin position="29"/>
        <end position="865"/>
    </location>
</feature>
<dbReference type="AlphaFoldDB" id="A0A7S3G3M7"/>
<feature type="signal peptide" evidence="3">
    <location>
        <begin position="1"/>
        <end position="28"/>
    </location>
</feature>
<dbReference type="GO" id="GO:0016255">
    <property type="term" value="P:attachment of GPI anchor to protein"/>
    <property type="evidence" value="ECO:0007669"/>
    <property type="project" value="InterPro"/>
</dbReference>
<feature type="transmembrane region" description="Helical" evidence="2">
    <location>
        <begin position="755"/>
        <end position="777"/>
    </location>
</feature>
<organism evidence="4">
    <name type="scientific">Palpitomonas bilix</name>
    <dbReference type="NCBI Taxonomy" id="652834"/>
    <lineage>
        <taxon>Eukaryota</taxon>
        <taxon>Eukaryota incertae sedis</taxon>
    </lineage>
</organism>
<evidence type="ECO:0000256" key="1">
    <source>
        <dbReference type="SAM" id="MobiDB-lite"/>
    </source>
</evidence>
<gene>
    <name evidence="4" type="ORF">PBIL07802_LOCUS4354</name>
</gene>
<feature type="region of interest" description="Disordered" evidence="1">
    <location>
        <begin position="781"/>
        <end position="865"/>
    </location>
</feature>
<dbReference type="GO" id="GO:0042765">
    <property type="term" value="C:GPI-anchor transamidase complex"/>
    <property type="evidence" value="ECO:0007669"/>
    <property type="project" value="InterPro"/>
</dbReference>
<dbReference type="InterPro" id="IPR007245">
    <property type="entry name" value="PIG-T"/>
</dbReference>
<dbReference type="EMBL" id="HBIB01006952">
    <property type="protein sequence ID" value="CAE0242190.1"/>
    <property type="molecule type" value="Transcribed_RNA"/>
</dbReference>
<evidence type="ECO:0000313" key="4">
    <source>
        <dbReference type="EMBL" id="CAE0242190.1"/>
    </source>
</evidence>